<protein>
    <submittedName>
        <fullName evidence="1">Uncharacterized protein</fullName>
    </submittedName>
</protein>
<comment type="caution">
    <text evidence="1">The sequence shown here is derived from an EMBL/GenBank/DDBJ whole genome shotgun (WGS) entry which is preliminary data.</text>
</comment>
<gene>
    <name evidence="1" type="ORF">OKE68_11600</name>
</gene>
<dbReference type="Proteomes" id="UP001207440">
    <property type="component" value="Unassembled WGS sequence"/>
</dbReference>
<organism evidence="1 2">
    <name type="scientific">Riemerella anatipestifer</name>
    <name type="common">Moraxella anatipestifer</name>
    <dbReference type="NCBI Taxonomy" id="34085"/>
    <lineage>
        <taxon>Bacteria</taxon>
        <taxon>Pseudomonadati</taxon>
        <taxon>Bacteroidota</taxon>
        <taxon>Flavobacteriia</taxon>
        <taxon>Flavobacteriales</taxon>
        <taxon>Weeksellaceae</taxon>
        <taxon>Riemerella</taxon>
    </lineage>
</organism>
<dbReference type="EMBL" id="JAOZYT010000135">
    <property type="protein sequence ID" value="MCW0524946.1"/>
    <property type="molecule type" value="Genomic_DNA"/>
</dbReference>
<evidence type="ECO:0000313" key="1">
    <source>
        <dbReference type="EMBL" id="MCW0524946.1"/>
    </source>
</evidence>
<reference evidence="1" key="1">
    <citation type="submission" date="2022-10" db="EMBL/GenBank/DDBJ databases">
        <title>Sifting through the core-genome to identify putative cross-protective antigens against Riemerella anatipestifer.</title>
        <authorList>
            <person name="Zheng X."/>
            <person name="Zhang W."/>
        </authorList>
    </citation>
    <scope>NUCLEOTIDE SEQUENCE</scope>
    <source>
        <strain evidence="1">ZWRA178</strain>
    </source>
</reference>
<accession>A0AAP3AQT0</accession>
<dbReference type="RefSeq" id="WP_064971192.1">
    <property type="nucleotide sequence ID" value="NZ_CP081926.1"/>
</dbReference>
<sequence length="410" mass="49666">MRNKDLYVIELKNKIKVGITYDFTRRYSNIKNTAGIKDNEVINTFYYPDLSLMESRIKVLFKKNKIAGEWFYKKDIVLEFIQNLKRGEIPNVELLNKLKNKTIDISKIGNYENEEYTILKENAVNLLAKIKSERLGIGYPDSVDISTFMKNKKANYRNMLYLADDEFLFFERKPKFEIEVIKESQMIECLRIIKNSISNNNIKFKLQDYIDSIFAKSDIYFEKSINIIDSFFFQKDEKKALGFLLEEKITNQNVKINFNEENNLYSFENKFEELNQVEQIFLKKTTNSNLEIDVFGLISFDYKDRYCFCHFDVWNYLRVLNFFSIKKIDVNEIRMFYNNTLKYKEHYVFRFKYHLLNYEEKEFIKTLEIEDISFWYLCFNNDGVKYYCIYDDEYREQILEDLNIDFIEEY</sequence>
<dbReference type="AlphaFoldDB" id="A0AAP3AQT0"/>
<proteinExistence type="predicted"/>
<evidence type="ECO:0000313" key="2">
    <source>
        <dbReference type="Proteomes" id="UP001207440"/>
    </source>
</evidence>
<name>A0AAP3AQT0_RIEAN</name>